<dbReference type="Pfam" id="PF01868">
    <property type="entry name" value="RNase_P-MRP_p29"/>
    <property type="match status" value="1"/>
</dbReference>
<evidence type="ECO:0000256" key="2">
    <source>
        <dbReference type="ARBA" id="ARBA00006181"/>
    </source>
</evidence>
<feature type="compositionally biased region" description="Basic residues" evidence="8">
    <location>
        <begin position="72"/>
        <end position="81"/>
    </location>
</feature>
<comment type="caution">
    <text evidence="9">The sequence shown here is derived from an EMBL/GenBank/DDBJ whole genome shotgun (WGS) entry which is preliminary data.</text>
</comment>
<evidence type="ECO:0000256" key="7">
    <source>
        <dbReference type="ARBA" id="ARBA00022801"/>
    </source>
</evidence>
<evidence type="ECO:0000256" key="1">
    <source>
        <dbReference type="ARBA" id="ARBA00004123"/>
    </source>
</evidence>
<keyword evidence="7" id="KW-0378">Hydrolase</keyword>
<dbReference type="OrthoDB" id="124041at2759"/>
<dbReference type="SUPFAM" id="SSF101744">
    <property type="entry name" value="Rof/RNase P subunit-like"/>
    <property type="match status" value="1"/>
</dbReference>
<dbReference type="Proteomes" id="UP000799429">
    <property type="component" value="Unassembled WGS sequence"/>
</dbReference>
<dbReference type="InterPro" id="IPR036980">
    <property type="entry name" value="RNase_P/MRP_Rpp29_sf"/>
</dbReference>
<dbReference type="AlphaFoldDB" id="A0A9P4S9W1"/>
<dbReference type="GO" id="GO:0001682">
    <property type="term" value="P:tRNA 5'-leader removal"/>
    <property type="evidence" value="ECO:0007669"/>
    <property type="project" value="InterPro"/>
</dbReference>
<evidence type="ECO:0000256" key="5">
    <source>
        <dbReference type="ARBA" id="ARBA00022722"/>
    </source>
</evidence>
<dbReference type="GO" id="GO:0030677">
    <property type="term" value="C:ribonuclease P complex"/>
    <property type="evidence" value="ECO:0007669"/>
    <property type="project" value="InterPro"/>
</dbReference>
<dbReference type="GO" id="GO:0004519">
    <property type="term" value="F:endonuclease activity"/>
    <property type="evidence" value="ECO:0007669"/>
    <property type="project" value="UniProtKB-KW"/>
</dbReference>
<evidence type="ECO:0000256" key="8">
    <source>
        <dbReference type="SAM" id="MobiDB-lite"/>
    </source>
</evidence>
<dbReference type="GO" id="GO:0033204">
    <property type="term" value="F:ribonuclease P RNA binding"/>
    <property type="evidence" value="ECO:0007669"/>
    <property type="project" value="InterPro"/>
</dbReference>
<dbReference type="GO" id="GO:0005634">
    <property type="term" value="C:nucleus"/>
    <property type="evidence" value="ECO:0007669"/>
    <property type="project" value="UniProtKB-SubCell"/>
</dbReference>
<dbReference type="GO" id="GO:0000172">
    <property type="term" value="C:ribonuclease MRP complex"/>
    <property type="evidence" value="ECO:0007669"/>
    <property type="project" value="InterPro"/>
</dbReference>
<dbReference type="GO" id="GO:0016787">
    <property type="term" value="F:hydrolase activity"/>
    <property type="evidence" value="ECO:0007669"/>
    <property type="project" value="UniProtKB-KW"/>
</dbReference>
<evidence type="ECO:0000256" key="6">
    <source>
        <dbReference type="ARBA" id="ARBA00022759"/>
    </source>
</evidence>
<protein>
    <submittedName>
        <fullName evidence="9">RNase P/MRP, p29 subunit</fullName>
    </submittedName>
</protein>
<dbReference type="HAMAP" id="MF_00754">
    <property type="entry name" value="RNase_P_1"/>
    <property type="match status" value="1"/>
</dbReference>
<dbReference type="Gene3D" id="2.30.30.210">
    <property type="entry name" value="Ribonuclease P/MRP, subunit p29"/>
    <property type="match status" value="1"/>
</dbReference>
<proteinExistence type="inferred from homology"/>
<accession>A0A9P4S9W1</accession>
<organism evidence="9 10">
    <name type="scientific">Patellaria atrata CBS 101060</name>
    <dbReference type="NCBI Taxonomy" id="1346257"/>
    <lineage>
        <taxon>Eukaryota</taxon>
        <taxon>Fungi</taxon>
        <taxon>Dikarya</taxon>
        <taxon>Ascomycota</taxon>
        <taxon>Pezizomycotina</taxon>
        <taxon>Dothideomycetes</taxon>
        <taxon>Dothideomycetes incertae sedis</taxon>
        <taxon>Patellariales</taxon>
        <taxon>Patellariaceae</taxon>
        <taxon>Patellaria</taxon>
    </lineage>
</organism>
<dbReference type="GO" id="GO:0006364">
    <property type="term" value="P:rRNA processing"/>
    <property type="evidence" value="ECO:0007669"/>
    <property type="project" value="TreeGrafter"/>
</dbReference>
<dbReference type="SMART" id="SM00538">
    <property type="entry name" value="POP4"/>
    <property type="match status" value="1"/>
</dbReference>
<dbReference type="InterPro" id="IPR002730">
    <property type="entry name" value="Rpp29/RNP1"/>
</dbReference>
<keyword evidence="4" id="KW-0819">tRNA processing</keyword>
<evidence type="ECO:0000313" key="9">
    <source>
        <dbReference type="EMBL" id="KAF2838686.1"/>
    </source>
</evidence>
<gene>
    <name evidence="9" type="ORF">M501DRAFT_935057</name>
</gene>
<sequence>MHSTTPPETQHAALNLLLRSHAPDIANEIFLSHIVRRPLLLRPSSPPATPSTHPDARTQRQRARERKEKEKEKRRRKPRPLSAKEKRKLGVHDVQSGEVRYEVFRGLSGIWAGYIRDVLGLGGPGGGYVVKDTAGPLLASADFHGAEVEVVRCRCVTRVGLRGFVVKETRGAFVVVGTGDRVWTIPKAHTVFRFEVPFVGDQEGEEEGKEGDGVEAEMTKPKSLVFELHGDQFEIRPAERANKKFKFHIPPDI</sequence>
<comment type="subcellular location">
    <subcellularLocation>
        <location evidence="1">Nucleus</location>
    </subcellularLocation>
</comment>
<dbReference type="PANTHER" id="PTHR13348:SF0">
    <property type="entry name" value="RIBONUCLEASE P PROTEIN SUBUNIT P29"/>
    <property type="match status" value="1"/>
</dbReference>
<reference evidence="9" key="1">
    <citation type="journal article" date="2020" name="Stud. Mycol.">
        <title>101 Dothideomycetes genomes: a test case for predicting lifestyles and emergence of pathogens.</title>
        <authorList>
            <person name="Haridas S."/>
            <person name="Albert R."/>
            <person name="Binder M."/>
            <person name="Bloem J."/>
            <person name="Labutti K."/>
            <person name="Salamov A."/>
            <person name="Andreopoulos B."/>
            <person name="Baker S."/>
            <person name="Barry K."/>
            <person name="Bills G."/>
            <person name="Bluhm B."/>
            <person name="Cannon C."/>
            <person name="Castanera R."/>
            <person name="Culley D."/>
            <person name="Daum C."/>
            <person name="Ezra D."/>
            <person name="Gonzalez J."/>
            <person name="Henrissat B."/>
            <person name="Kuo A."/>
            <person name="Liang C."/>
            <person name="Lipzen A."/>
            <person name="Lutzoni F."/>
            <person name="Magnuson J."/>
            <person name="Mondo S."/>
            <person name="Nolan M."/>
            <person name="Ohm R."/>
            <person name="Pangilinan J."/>
            <person name="Park H.-J."/>
            <person name="Ramirez L."/>
            <person name="Alfaro M."/>
            <person name="Sun H."/>
            <person name="Tritt A."/>
            <person name="Yoshinaga Y."/>
            <person name="Zwiers L.-H."/>
            <person name="Turgeon B."/>
            <person name="Goodwin S."/>
            <person name="Spatafora J."/>
            <person name="Crous P."/>
            <person name="Grigoriev I."/>
        </authorList>
    </citation>
    <scope>NUCLEOTIDE SEQUENCE</scope>
    <source>
        <strain evidence="9">CBS 101060</strain>
    </source>
</reference>
<dbReference type="InterPro" id="IPR016848">
    <property type="entry name" value="RNase_P/MRP_Rpp29-subunit"/>
</dbReference>
<dbReference type="InterPro" id="IPR023534">
    <property type="entry name" value="Rof/RNase_P-like"/>
</dbReference>
<evidence type="ECO:0000313" key="10">
    <source>
        <dbReference type="Proteomes" id="UP000799429"/>
    </source>
</evidence>
<keyword evidence="5" id="KW-0540">Nuclease</keyword>
<keyword evidence="10" id="KW-1185">Reference proteome</keyword>
<dbReference type="InterPro" id="IPR023538">
    <property type="entry name" value="RNP1"/>
</dbReference>
<feature type="region of interest" description="Disordered" evidence="8">
    <location>
        <begin position="41"/>
        <end position="90"/>
    </location>
</feature>
<dbReference type="EMBL" id="MU006096">
    <property type="protein sequence ID" value="KAF2838686.1"/>
    <property type="molecule type" value="Genomic_DNA"/>
</dbReference>
<name>A0A9P4S9W1_9PEZI</name>
<comment type="similarity">
    <text evidence="2">Belongs to the eukaryotic/archaeal RNase P protein component 1 family.</text>
</comment>
<keyword evidence="6" id="KW-0255">Endonuclease</keyword>
<evidence type="ECO:0000256" key="4">
    <source>
        <dbReference type="ARBA" id="ARBA00022694"/>
    </source>
</evidence>
<dbReference type="PANTHER" id="PTHR13348">
    <property type="entry name" value="RIBONUCLEASE P SUBUNIT P29"/>
    <property type="match status" value="1"/>
</dbReference>
<evidence type="ECO:0000256" key="3">
    <source>
        <dbReference type="ARBA" id="ARBA00022490"/>
    </source>
</evidence>
<keyword evidence="3" id="KW-0963">Cytoplasm</keyword>